<reference evidence="3 4" key="1">
    <citation type="submission" date="2024-01" db="EMBL/GenBank/DDBJ databases">
        <title>A telomere-to-telomere, gap-free genome of sweet tea (Lithocarpus litseifolius).</title>
        <authorList>
            <person name="Zhou J."/>
        </authorList>
    </citation>
    <scope>NUCLEOTIDE SEQUENCE [LARGE SCALE GENOMIC DNA]</scope>
    <source>
        <strain evidence="3">Zhou-2022a</strain>
        <tissue evidence="3">Leaf</tissue>
    </source>
</reference>
<sequence>MLISKLRNHQVLMLRDHKHYRKYCEPRVVSLGPIHHGKPKYQLTEEYKLMLAHKFIGTTGRTNEELYGIIEDNIKKLRECYDEKVTKKYSDEDLAWMLFVDGCATLQFIDLFVDGKFKDVKIKNDQVAFVQQDLFLLENQLPYQLLDYLMEKIREKNSAMEKKLRKSIETFINKQSMLAEGKKPPNAQKAIHLLDLLRKGLLGPDGQNNATGKKDTTAEPEGGWHSFRNVQELREVGIHFKSSPSSCLGGIKFTKKWNYYPGILQLPPITVDDSTMPKFFNLIAYEMCPDFENNFGITSYISFLDSLIDDPKDVIDLRKAGILRNLLGSDQEVANVFNEIGTDLVPNLDIYKEVRVQIDKYYKMQSMTWISQVIHTHFRSPWTVIAFLAAFFALGFSVVQTVYSVLSYYKNKG</sequence>
<evidence type="ECO:0000313" key="4">
    <source>
        <dbReference type="Proteomes" id="UP001459277"/>
    </source>
</evidence>
<evidence type="ECO:0000313" key="3">
    <source>
        <dbReference type="EMBL" id="KAK9987095.1"/>
    </source>
</evidence>
<feature type="transmembrane region" description="Helical" evidence="2">
    <location>
        <begin position="382"/>
        <end position="406"/>
    </location>
</feature>
<keyword evidence="2" id="KW-1133">Transmembrane helix</keyword>
<dbReference type="PANTHER" id="PTHR31170">
    <property type="entry name" value="BNAC04G53230D PROTEIN"/>
    <property type="match status" value="1"/>
</dbReference>
<dbReference type="InterPro" id="IPR004158">
    <property type="entry name" value="DUF247_pln"/>
</dbReference>
<evidence type="ECO:0000256" key="2">
    <source>
        <dbReference type="SAM" id="Phobius"/>
    </source>
</evidence>
<keyword evidence="2" id="KW-0472">Membrane</keyword>
<evidence type="ECO:0000256" key="1">
    <source>
        <dbReference type="SAM" id="MobiDB-lite"/>
    </source>
</evidence>
<dbReference type="Proteomes" id="UP001459277">
    <property type="component" value="Unassembled WGS sequence"/>
</dbReference>
<name>A0AAW2BMA5_9ROSI</name>
<organism evidence="3 4">
    <name type="scientific">Lithocarpus litseifolius</name>
    <dbReference type="NCBI Taxonomy" id="425828"/>
    <lineage>
        <taxon>Eukaryota</taxon>
        <taxon>Viridiplantae</taxon>
        <taxon>Streptophyta</taxon>
        <taxon>Embryophyta</taxon>
        <taxon>Tracheophyta</taxon>
        <taxon>Spermatophyta</taxon>
        <taxon>Magnoliopsida</taxon>
        <taxon>eudicotyledons</taxon>
        <taxon>Gunneridae</taxon>
        <taxon>Pentapetalae</taxon>
        <taxon>rosids</taxon>
        <taxon>fabids</taxon>
        <taxon>Fagales</taxon>
        <taxon>Fagaceae</taxon>
        <taxon>Lithocarpus</taxon>
    </lineage>
</organism>
<dbReference type="PANTHER" id="PTHR31170:SF25">
    <property type="entry name" value="BNAA09G04570D PROTEIN"/>
    <property type="match status" value="1"/>
</dbReference>
<dbReference type="EMBL" id="JAZDWU010000011">
    <property type="protein sequence ID" value="KAK9987095.1"/>
    <property type="molecule type" value="Genomic_DNA"/>
</dbReference>
<dbReference type="AlphaFoldDB" id="A0AAW2BMA5"/>
<keyword evidence="2" id="KW-0812">Transmembrane</keyword>
<comment type="caution">
    <text evidence="3">The sequence shown here is derived from an EMBL/GenBank/DDBJ whole genome shotgun (WGS) entry which is preliminary data.</text>
</comment>
<protein>
    <submittedName>
        <fullName evidence="3">Uncharacterized protein</fullName>
    </submittedName>
</protein>
<accession>A0AAW2BMA5</accession>
<keyword evidence="4" id="KW-1185">Reference proteome</keyword>
<gene>
    <name evidence="3" type="ORF">SO802_032046</name>
</gene>
<proteinExistence type="predicted"/>
<dbReference type="Pfam" id="PF03140">
    <property type="entry name" value="DUF247"/>
    <property type="match status" value="1"/>
</dbReference>
<feature type="region of interest" description="Disordered" evidence="1">
    <location>
        <begin position="204"/>
        <end position="223"/>
    </location>
</feature>